<dbReference type="Proteomes" id="UP000192934">
    <property type="component" value="Chromosome I"/>
</dbReference>
<sequence>MLTLAALLAVIPAGPQSVAVRELFREACLEGKLTLNADRGKIVPRNDIPDSLRWMTISNSTTSRFTLIRMKEPPSTYVFIRNYDPDKSGFARTDCSVASRVITFEDAAQQFYEGTPDARPEPSTYGGIEWWEIDVPKQGYAKQLYKAGYNFTVLRTNVYGAPSSKQ</sequence>
<accession>A0A1X7G2J7</accession>
<gene>
    <name evidence="1" type="ORF">SAMN06295910_1021</name>
</gene>
<proteinExistence type="predicted"/>
<organism evidence="1 2">
    <name type="scientific">Allosphingosinicella indica</name>
    <dbReference type="NCBI Taxonomy" id="941907"/>
    <lineage>
        <taxon>Bacteria</taxon>
        <taxon>Pseudomonadati</taxon>
        <taxon>Pseudomonadota</taxon>
        <taxon>Alphaproteobacteria</taxon>
        <taxon>Sphingomonadales</taxon>
        <taxon>Sphingomonadaceae</taxon>
        <taxon>Allosphingosinicella</taxon>
    </lineage>
</organism>
<keyword evidence="2" id="KW-1185">Reference proteome</keyword>
<protein>
    <submittedName>
        <fullName evidence="1">Uncharacterized protein</fullName>
    </submittedName>
</protein>
<dbReference type="AlphaFoldDB" id="A0A1X7G2J7"/>
<evidence type="ECO:0000313" key="1">
    <source>
        <dbReference type="EMBL" id="SMF62809.1"/>
    </source>
</evidence>
<dbReference type="EMBL" id="LT840185">
    <property type="protein sequence ID" value="SMF62809.1"/>
    <property type="molecule type" value="Genomic_DNA"/>
</dbReference>
<evidence type="ECO:0000313" key="2">
    <source>
        <dbReference type="Proteomes" id="UP000192934"/>
    </source>
</evidence>
<reference evidence="2" key="1">
    <citation type="submission" date="2017-04" db="EMBL/GenBank/DDBJ databases">
        <authorList>
            <person name="Varghese N."/>
            <person name="Submissions S."/>
        </authorList>
    </citation>
    <scope>NUCLEOTIDE SEQUENCE [LARGE SCALE GENOMIC DNA]</scope>
    <source>
        <strain evidence="2">Dd16</strain>
    </source>
</reference>
<name>A0A1X7G2J7_9SPHN</name>
<dbReference type="STRING" id="941907.SAMN06295910_1021"/>
<dbReference type="RefSeq" id="WP_085217808.1">
    <property type="nucleotide sequence ID" value="NZ_LT840185.1"/>
</dbReference>